<name>A0A9N9A5T6_9GLOM</name>
<protein>
    <submittedName>
        <fullName evidence="4">10895_t:CDS:1</fullName>
    </submittedName>
</protein>
<reference evidence="4" key="1">
    <citation type="submission" date="2021-06" db="EMBL/GenBank/DDBJ databases">
        <authorList>
            <person name="Kallberg Y."/>
            <person name="Tangrot J."/>
            <person name="Rosling A."/>
        </authorList>
    </citation>
    <scope>NUCLEOTIDE SEQUENCE</scope>
    <source>
        <strain evidence="4">BR232B</strain>
    </source>
</reference>
<dbReference type="InterPro" id="IPR050560">
    <property type="entry name" value="MYB_TF"/>
</dbReference>
<dbReference type="Gene3D" id="1.10.10.60">
    <property type="entry name" value="Homeodomain-like"/>
    <property type="match status" value="2"/>
</dbReference>
<dbReference type="SUPFAM" id="SSF46689">
    <property type="entry name" value="Homeodomain-like"/>
    <property type="match status" value="1"/>
</dbReference>
<dbReference type="PROSITE" id="PS50090">
    <property type="entry name" value="MYB_LIKE"/>
    <property type="match status" value="2"/>
</dbReference>
<organism evidence="4 5">
    <name type="scientific">Paraglomus brasilianum</name>
    <dbReference type="NCBI Taxonomy" id="144538"/>
    <lineage>
        <taxon>Eukaryota</taxon>
        <taxon>Fungi</taxon>
        <taxon>Fungi incertae sedis</taxon>
        <taxon>Mucoromycota</taxon>
        <taxon>Glomeromycotina</taxon>
        <taxon>Glomeromycetes</taxon>
        <taxon>Paraglomerales</taxon>
        <taxon>Paraglomeraceae</taxon>
        <taxon>Paraglomus</taxon>
    </lineage>
</organism>
<sequence length="191" mass="22504">MTGRKSNNLKAPGKKSYRNQRPDSPYDCPQRQIDPFQQPNFRLKPEAKKGHWTPEEDETLLHIVKRFGPNHWEKNSIHHSTRNGKQMRARWLCHLKEGVNKSPFTEEEVNTIYYMHDIEKKGWAKIAKRLGNGRTPSWCQNVYHNIVAKNLEIYQKSASRRLSDKEKMAIDSLLTVKHIVENKMDIKMLIE</sequence>
<dbReference type="CDD" id="cd00167">
    <property type="entry name" value="SANT"/>
    <property type="match status" value="2"/>
</dbReference>
<feature type="domain" description="Myb-like" evidence="2">
    <location>
        <begin position="96"/>
        <end position="147"/>
    </location>
</feature>
<dbReference type="SMART" id="SM00717">
    <property type="entry name" value="SANT"/>
    <property type="match status" value="2"/>
</dbReference>
<feature type="region of interest" description="Disordered" evidence="1">
    <location>
        <begin position="1"/>
        <end position="39"/>
    </location>
</feature>
<dbReference type="Proteomes" id="UP000789739">
    <property type="component" value="Unassembled WGS sequence"/>
</dbReference>
<dbReference type="AlphaFoldDB" id="A0A9N9A5T6"/>
<gene>
    <name evidence="4" type="ORF">PBRASI_LOCUS3582</name>
</gene>
<comment type="caution">
    <text evidence="4">The sequence shown here is derived from an EMBL/GenBank/DDBJ whole genome shotgun (WGS) entry which is preliminary data.</text>
</comment>
<dbReference type="PANTHER" id="PTHR45614:SF25">
    <property type="entry name" value="MYB PROTEIN"/>
    <property type="match status" value="1"/>
</dbReference>
<evidence type="ECO:0000313" key="5">
    <source>
        <dbReference type="Proteomes" id="UP000789739"/>
    </source>
</evidence>
<dbReference type="PROSITE" id="PS51294">
    <property type="entry name" value="HTH_MYB"/>
    <property type="match status" value="1"/>
</dbReference>
<dbReference type="InterPro" id="IPR001005">
    <property type="entry name" value="SANT/Myb"/>
</dbReference>
<proteinExistence type="predicted"/>
<dbReference type="EMBL" id="CAJVPI010000329">
    <property type="protein sequence ID" value="CAG8520170.1"/>
    <property type="molecule type" value="Genomic_DNA"/>
</dbReference>
<dbReference type="InterPro" id="IPR009057">
    <property type="entry name" value="Homeodomain-like_sf"/>
</dbReference>
<dbReference type="OrthoDB" id="2143914at2759"/>
<accession>A0A9N9A5T6</accession>
<dbReference type="PANTHER" id="PTHR45614">
    <property type="entry name" value="MYB PROTEIN-RELATED"/>
    <property type="match status" value="1"/>
</dbReference>
<keyword evidence="5" id="KW-1185">Reference proteome</keyword>
<feature type="domain" description="Myb-like" evidence="2">
    <location>
        <begin position="44"/>
        <end position="95"/>
    </location>
</feature>
<evidence type="ECO:0000259" key="3">
    <source>
        <dbReference type="PROSITE" id="PS51294"/>
    </source>
</evidence>
<evidence type="ECO:0000313" key="4">
    <source>
        <dbReference type="EMBL" id="CAG8520170.1"/>
    </source>
</evidence>
<dbReference type="GO" id="GO:0005634">
    <property type="term" value="C:nucleus"/>
    <property type="evidence" value="ECO:0007669"/>
    <property type="project" value="TreeGrafter"/>
</dbReference>
<evidence type="ECO:0000259" key="2">
    <source>
        <dbReference type="PROSITE" id="PS50090"/>
    </source>
</evidence>
<dbReference type="Pfam" id="PF13921">
    <property type="entry name" value="Myb_DNA-bind_6"/>
    <property type="match status" value="1"/>
</dbReference>
<evidence type="ECO:0000256" key="1">
    <source>
        <dbReference type="SAM" id="MobiDB-lite"/>
    </source>
</evidence>
<feature type="domain" description="HTH myb-type" evidence="3">
    <location>
        <begin position="44"/>
        <end position="99"/>
    </location>
</feature>
<dbReference type="GO" id="GO:0000978">
    <property type="term" value="F:RNA polymerase II cis-regulatory region sequence-specific DNA binding"/>
    <property type="evidence" value="ECO:0007669"/>
    <property type="project" value="TreeGrafter"/>
</dbReference>
<dbReference type="GO" id="GO:0000981">
    <property type="term" value="F:DNA-binding transcription factor activity, RNA polymerase II-specific"/>
    <property type="evidence" value="ECO:0007669"/>
    <property type="project" value="TreeGrafter"/>
</dbReference>
<dbReference type="InterPro" id="IPR017930">
    <property type="entry name" value="Myb_dom"/>
</dbReference>